<dbReference type="AlphaFoldDB" id="A0A0R3SL90"/>
<dbReference type="STRING" id="6216.A0A0R3SL90"/>
<accession>A0A0R3SL90</accession>
<evidence type="ECO:0000259" key="2">
    <source>
        <dbReference type="PROSITE" id="PS50181"/>
    </source>
</evidence>
<gene>
    <name evidence="3" type="ORF">HDID_LOCUS5704</name>
</gene>
<evidence type="ECO:0000256" key="1">
    <source>
        <dbReference type="SAM" id="MobiDB-lite"/>
    </source>
</evidence>
<name>A0A0R3SL90_HYMDI</name>
<dbReference type="Pfam" id="PF12937">
    <property type="entry name" value="F-box-like"/>
    <property type="match status" value="1"/>
</dbReference>
<feature type="region of interest" description="Disordered" evidence="1">
    <location>
        <begin position="130"/>
        <end position="155"/>
    </location>
</feature>
<dbReference type="PROSITE" id="PS50181">
    <property type="entry name" value="FBOX"/>
    <property type="match status" value="1"/>
</dbReference>
<evidence type="ECO:0000313" key="5">
    <source>
        <dbReference type="WBParaSite" id="HDID_0000570501-mRNA-1"/>
    </source>
</evidence>
<dbReference type="SMART" id="SM00256">
    <property type="entry name" value="FBOX"/>
    <property type="match status" value="1"/>
</dbReference>
<dbReference type="InterPro" id="IPR001810">
    <property type="entry name" value="F-box_dom"/>
</dbReference>
<dbReference type="PANTHER" id="PTHR20872">
    <property type="match status" value="1"/>
</dbReference>
<feature type="compositionally biased region" description="Low complexity" evidence="1">
    <location>
        <begin position="130"/>
        <end position="140"/>
    </location>
</feature>
<dbReference type="Proteomes" id="UP000274504">
    <property type="component" value="Unassembled WGS sequence"/>
</dbReference>
<proteinExistence type="predicted"/>
<dbReference type="CDD" id="cd22104">
    <property type="entry name" value="F-box_FBXO33"/>
    <property type="match status" value="1"/>
</dbReference>
<evidence type="ECO:0000313" key="4">
    <source>
        <dbReference type="Proteomes" id="UP000274504"/>
    </source>
</evidence>
<feature type="domain" description="F-box" evidence="2">
    <location>
        <begin position="1"/>
        <end position="41"/>
    </location>
</feature>
<dbReference type="OrthoDB" id="9974792at2759"/>
<dbReference type="SUPFAM" id="SSF81383">
    <property type="entry name" value="F-box domain"/>
    <property type="match status" value="1"/>
</dbReference>
<dbReference type="PANTHER" id="PTHR20872:SF1">
    <property type="entry name" value="F-BOX DOMAIN-CONTAINING PROTEIN"/>
    <property type="match status" value="1"/>
</dbReference>
<dbReference type="InterPro" id="IPR036047">
    <property type="entry name" value="F-box-like_dom_sf"/>
</dbReference>
<sequence length="216" mass="24424">MPKLVLVKIFEYLSWRDRAHAALTCKRWLNSFCAPDVWRSFTYHPPAQGLTRLQYDLKTYFLGRGIRIIGWHFQYLRFPVTEDYFMLNRVLSLIAEFFEAHPNPHNFSSNSVVSTEILFPELAALEANLSPSSSDTSVESSSDEEDELAKSTAATSTEMEIPWDILTEAVDGDPELEKTVKLAMKLQRKEYERGTSSSSSLNSSSASEATVLLGDQ</sequence>
<dbReference type="EMBL" id="UYSG01003250">
    <property type="protein sequence ID" value="VDL58022.1"/>
    <property type="molecule type" value="Genomic_DNA"/>
</dbReference>
<evidence type="ECO:0000313" key="3">
    <source>
        <dbReference type="EMBL" id="VDL58022.1"/>
    </source>
</evidence>
<organism evidence="5">
    <name type="scientific">Hymenolepis diminuta</name>
    <name type="common">Rat tapeworm</name>
    <dbReference type="NCBI Taxonomy" id="6216"/>
    <lineage>
        <taxon>Eukaryota</taxon>
        <taxon>Metazoa</taxon>
        <taxon>Spiralia</taxon>
        <taxon>Lophotrochozoa</taxon>
        <taxon>Platyhelminthes</taxon>
        <taxon>Cestoda</taxon>
        <taxon>Eucestoda</taxon>
        <taxon>Cyclophyllidea</taxon>
        <taxon>Hymenolepididae</taxon>
        <taxon>Hymenolepis</taxon>
    </lineage>
</organism>
<reference evidence="5" key="1">
    <citation type="submission" date="2017-02" db="UniProtKB">
        <authorList>
            <consortium name="WormBaseParasite"/>
        </authorList>
    </citation>
    <scope>IDENTIFICATION</scope>
</reference>
<dbReference type="Gene3D" id="1.20.1280.50">
    <property type="match status" value="1"/>
</dbReference>
<dbReference type="WBParaSite" id="HDID_0000570501-mRNA-1">
    <property type="protein sequence ID" value="HDID_0000570501-mRNA-1"/>
    <property type="gene ID" value="HDID_0000570501"/>
</dbReference>
<protein>
    <submittedName>
        <fullName evidence="5">F-box domain-containing protein</fullName>
    </submittedName>
</protein>
<feature type="compositionally biased region" description="Low complexity" evidence="1">
    <location>
        <begin position="196"/>
        <end position="207"/>
    </location>
</feature>
<feature type="region of interest" description="Disordered" evidence="1">
    <location>
        <begin position="188"/>
        <end position="216"/>
    </location>
</feature>
<reference evidence="3 4" key="2">
    <citation type="submission" date="2018-11" db="EMBL/GenBank/DDBJ databases">
        <authorList>
            <consortium name="Pathogen Informatics"/>
        </authorList>
    </citation>
    <scope>NUCLEOTIDE SEQUENCE [LARGE SCALE GENOMIC DNA]</scope>
</reference>